<dbReference type="PANTHER" id="PTHR30535">
    <property type="entry name" value="VITAMIN B12-BINDING PROTEIN"/>
    <property type="match status" value="1"/>
</dbReference>
<sequence length="360" mass="41283">MNRFVYFFCFCLLISCGGVSKKSGKKAVRSFTDALQREVEVPDTVRKIVCIRASAIRLVTYAGGVPFICGVEEQETRDNEFTHLFAHPELREKAIIGPSMGGDPELIMGVQPDVIFMSTTTAGDADDLQRRTGIPVFTIEYGDIGKRRDVFYHSLRLIGKVLRTENQVDSLIRFVDRQIEELGRRTKETDKSKRVYVGAISYKGQKGITSTDPYYAAFEFLGVDNVASRIDSAYTSPITGTYIDWEQLAEWDPEVIFLDVSGWPLVREDFNRRKELNELLTAYKEKRIYMLWPYNNNHTNFEVMLINAWYAGKVLFPDRFKDISISGKANEILTRFVGKPVGTVLRKHWGDYQNIFDKER</sequence>
<reference evidence="3 5" key="1">
    <citation type="submission" date="2014-07" db="EMBL/GenBank/DDBJ databases">
        <title>Porphyromonadaceae bacterium OUH 308042 = ATCC BAA-2681 = DSM 28342 draft genome.</title>
        <authorList>
            <person name="Sydenham T.V."/>
            <person name="Hasman H."/>
            <person name="Justensen U.S."/>
        </authorList>
    </citation>
    <scope>NUCLEOTIDE SEQUENCE [LARGE SCALE GENOMIC DNA]</scope>
    <source>
        <strain evidence="3 5">OUH 308042</strain>
    </source>
</reference>
<dbReference type="EMBL" id="JPIU01000038">
    <property type="protein sequence ID" value="KIO44797.1"/>
    <property type="molecule type" value="Genomic_DNA"/>
</dbReference>
<dbReference type="InterPro" id="IPR050902">
    <property type="entry name" value="ABC_Transporter_SBP"/>
</dbReference>
<dbReference type="PROSITE" id="PS50983">
    <property type="entry name" value="FE_B12_PBP"/>
    <property type="match status" value="1"/>
</dbReference>
<feature type="domain" description="Fe/B12 periplasmic-binding" evidence="1">
    <location>
        <begin position="47"/>
        <end position="319"/>
    </location>
</feature>
<gene>
    <name evidence="3" type="ORF">BA92_07160</name>
    <name evidence="2" type="ORF">IE90_12760</name>
</gene>
<accession>A0A0C3NF76</accession>
<evidence type="ECO:0000259" key="1">
    <source>
        <dbReference type="PROSITE" id="PS50983"/>
    </source>
</evidence>
<dbReference type="Proteomes" id="UP000031980">
    <property type="component" value="Unassembled WGS sequence"/>
</dbReference>
<dbReference type="PANTHER" id="PTHR30535:SF34">
    <property type="entry name" value="MOLYBDATE-BINDING PROTEIN MOLA"/>
    <property type="match status" value="1"/>
</dbReference>
<dbReference type="AlphaFoldDB" id="A0A0C3NF76"/>
<dbReference type="Proteomes" id="UP000031937">
    <property type="component" value="Unassembled WGS sequence"/>
</dbReference>
<evidence type="ECO:0000313" key="2">
    <source>
        <dbReference type="EMBL" id="KIO43082.1"/>
    </source>
</evidence>
<dbReference type="OrthoDB" id="9787830at2"/>
<organism evidence="3 5">
    <name type="scientific">Sanguibacteroides justesenii</name>
    <dbReference type="NCBI Taxonomy" id="1547597"/>
    <lineage>
        <taxon>Bacteria</taxon>
        <taxon>Pseudomonadati</taxon>
        <taxon>Bacteroidota</taxon>
        <taxon>Bacteroidia</taxon>
        <taxon>Bacteroidales</taxon>
        <taxon>Porphyromonadaceae</taxon>
        <taxon>Sanguibacteroides</taxon>
    </lineage>
</organism>
<name>A0A0C3NF76_9PORP</name>
<keyword evidence="5" id="KW-1185">Reference proteome</keyword>
<dbReference type="EMBL" id="JPIT01000032">
    <property type="protein sequence ID" value="KIO43082.1"/>
    <property type="molecule type" value="Genomic_DNA"/>
</dbReference>
<comment type="caution">
    <text evidence="3">The sequence shown here is derived from an EMBL/GenBank/DDBJ whole genome shotgun (WGS) entry which is preliminary data.</text>
</comment>
<protein>
    <submittedName>
        <fullName evidence="3">ABC transporter substrate-binding protein</fullName>
    </submittedName>
</protein>
<evidence type="ECO:0000313" key="5">
    <source>
        <dbReference type="Proteomes" id="UP000031980"/>
    </source>
</evidence>
<evidence type="ECO:0000313" key="4">
    <source>
        <dbReference type="Proteomes" id="UP000031937"/>
    </source>
</evidence>
<dbReference type="InterPro" id="IPR002491">
    <property type="entry name" value="ABC_transptr_periplasmic_BD"/>
</dbReference>
<evidence type="ECO:0000313" key="3">
    <source>
        <dbReference type="EMBL" id="KIO44797.1"/>
    </source>
</evidence>
<dbReference type="PROSITE" id="PS51257">
    <property type="entry name" value="PROKAR_LIPOPROTEIN"/>
    <property type="match status" value="1"/>
</dbReference>
<dbReference type="Pfam" id="PF01497">
    <property type="entry name" value="Peripla_BP_2"/>
    <property type="match status" value="1"/>
</dbReference>
<dbReference type="RefSeq" id="WP_041504208.1">
    <property type="nucleotide sequence ID" value="NZ_JPIT01000032.1"/>
</dbReference>
<proteinExistence type="predicted"/>
<reference evidence="2 4" key="2">
    <citation type="submission" date="2014-07" db="EMBL/GenBank/DDBJ databases">
        <title>Porphyromonadaceae bacterium OUH 334697 = ATCC BAA-2682 = DSM 28341 draft genome.</title>
        <authorList>
            <person name="Sydenham T.V."/>
            <person name="Hasman H."/>
            <person name="Justesen U.S."/>
        </authorList>
    </citation>
    <scope>NUCLEOTIDE SEQUENCE [LARGE SCALE GENOMIC DNA]</scope>
    <source>
        <strain evidence="2 4">OUH 334697</strain>
    </source>
</reference>
<dbReference type="Gene3D" id="3.40.50.1980">
    <property type="entry name" value="Nitrogenase molybdenum iron protein domain"/>
    <property type="match status" value="2"/>
</dbReference>
<dbReference type="SUPFAM" id="SSF53807">
    <property type="entry name" value="Helical backbone' metal receptor"/>
    <property type="match status" value="1"/>
</dbReference>